<name>A0A1Z4M287_9CYAN</name>
<keyword evidence="2" id="KW-1185">Reference proteome</keyword>
<organism evidence="1 2">
    <name type="scientific">Calothrix parasitica NIES-267</name>
    <dbReference type="NCBI Taxonomy" id="1973488"/>
    <lineage>
        <taxon>Bacteria</taxon>
        <taxon>Bacillati</taxon>
        <taxon>Cyanobacteriota</taxon>
        <taxon>Cyanophyceae</taxon>
        <taxon>Nostocales</taxon>
        <taxon>Calotrichaceae</taxon>
        <taxon>Calothrix</taxon>
    </lineage>
</organism>
<dbReference type="EMBL" id="AP018228">
    <property type="protein sequence ID" value="BAY87613.1"/>
    <property type="molecule type" value="Genomic_DNA"/>
</dbReference>
<proteinExistence type="predicted"/>
<evidence type="ECO:0000313" key="2">
    <source>
        <dbReference type="Proteomes" id="UP000218418"/>
    </source>
</evidence>
<dbReference type="AlphaFoldDB" id="A0A1Z4M287"/>
<reference evidence="1 2" key="1">
    <citation type="submission" date="2017-06" db="EMBL/GenBank/DDBJ databases">
        <title>Genome sequencing of cyanobaciteial culture collection at National Institute for Environmental Studies (NIES).</title>
        <authorList>
            <person name="Hirose Y."/>
            <person name="Shimura Y."/>
            <person name="Fujisawa T."/>
            <person name="Nakamura Y."/>
            <person name="Kawachi M."/>
        </authorList>
    </citation>
    <scope>NUCLEOTIDE SEQUENCE [LARGE SCALE GENOMIC DNA]</scope>
    <source>
        <strain evidence="1 2">NIES-267</strain>
        <plasmid evidence="2">Plasmid1 dna</plasmid>
    </source>
</reference>
<keyword evidence="1" id="KW-0614">Plasmid</keyword>
<gene>
    <name evidence="1" type="ORF">NIES267_71370</name>
</gene>
<protein>
    <submittedName>
        <fullName evidence="1">Uncharacterized protein</fullName>
    </submittedName>
</protein>
<dbReference type="Proteomes" id="UP000218418">
    <property type="component" value="Plasmid plasmid1"/>
</dbReference>
<evidence type="ECO:0000313" key="1">
    <source>
        <dbReference type="EMBL" id="BAY87613.1"/>
    </source>
</evidence>
<sequence length="211" mass="24632">MSKYTKLLENISNLNEGSGHSNNLMAYKLSIILSQVQDKSISNLKSETTTFSKYYDNSNNLAHLKYQPNNEDFMSETDIGYKNYEPNYHSDSDKIADVRNLEQIIPHIVRGVIIKGINKDDYQKSYEYDDYVTTLDFKQDNQKLTIEYQQINSTSLIIALEAVKNKDKIFQVITYSITLQELIRIKESFDNLQNIKKRNQQTTQNDYNIEI</sequence>
<geneLocation type="plasmid" evidence="2">
    <name>Plasmid1 dna</name>
</geneLocation>
<accession>A0A1Z4M287</accession>